<dbReference type="AlphaFoldDB" id="A0A2S8FFX2"/>
<dbReference type="EMBL" id="PUIA01000037">
    <property type="protein sequence ID" value="PQO31052.1"/>
    <property type="molecule type" value="Genomic_DNA"/>
</dbReference>
<dbReference type="PROSITE" id="PS51257">
    <property type="entry name" value="PROKAR_LIPOPROTEIN"/>
    <property type="match status" value="1"/>
</dbReference>
<dbReference type="OrthoDB" id="283220at2"/>
<reference evidence="3 4" key="1">
    <citation type="submission" date="2018-02" db="EMBL/GenBank/DDBJ databases">
        <title>Comparative genomes isolates from brazilian mangrove.</title>
        <authorList>
            <person name="Araujo J.E."/>
            <person name="Taketani R.G."/>
            <person name="Silva M.C.P."/>
            <person name="Loureco M.V."/>
            <person name="Andreote F.D."/>
        </authorList>
    </citation>
    <scope>NUCLEOTIDE SEQUENCE [LARGE SCALE GENOMIC DNA]</scope>
    <source>
        <strain evidence="3 4">HEX-2 MGV</strain>
    </source>
</reference>
<organism evidence="3 4">
    <name type="scientific">Blastopirellula marina</name>
    <dbReference type="NCBI Taxonomy" id="124"/>
    <lineage>
        <taxon>Bacteria</taxon>
        <taxon>Pseudomonadati</taxon>
        <taxon>Planctomycetota</taxon>
        <taxon>Planctomycetia</taxon>
        <taxon>Pirellulales</taxon>
        <taxon>Pirellulaceae</taxon>
        <taxon>Blastopirellula</taxon>
    </lineage>
</organism>
<sequence>MMNRFLLSSCVLLALSATGCFSGSGQSLHAVEGTITKDGVPFVDANLEFEPQTAGAPSYGKSDENGNFKLYYSTGKPGAAPGMHTVKVLGGRKASDARPNEPTSKEAPAAQLKEYRGKEIVVTVEPGGENRVQIEL</sequence>
<keyword evidence="2" id="KW-0732">Signal</keyword>
<gene>
    <name evidence="3" type="ORF">C5Y96_11880</name>
</gene>
<evidence type="ECO:0000313" key="3">
    <source>
        <dbReference type="EMBL" id="PQO31052.1"/>
    </source>
</evidence>
<evidence type="ECO:0000256" key="1">
    <source>
        <dbReference type="SAM" id="MobiDB-lite"/>
    </source>
</evidence>
<evidence type="ECO:0000313" key="4">
    <source>
        <dbReference type="Proteomes" id="UP000240009"/>
    </source>
</evidence>
<dbReference type="Proteomes" id="UP000240009">
    <property type="component" value="Unassembled WGS sequence"/>
</dbReference>
<evidence type="ECO:0000256" key="2">
    <source>
        <dbReference type="SAM" id="SignalP"/>
    </source>
</evidence>
<dbReference type="RefSeq" id="WP_146115633.1">
    <property type="nucleotide sequence ID" value="NZ_PUIA01000037.1"/>
</dbReference>
<comment type="caution">
    <text evidence="3">The sequence shown here is derived from an EMBL/GenBank/DDBJ whole genome shotgun (WGS) entry which is preliminary data.</text>
</comment>
<evidence type="ECO:0008006" key="5">
    <source>
        <dbReference type="Google" id="ProtNLM"/>
    </source>
</evidence>
<protein>
    <recommendedName>
        <fullName evidence="5">Carboxypeptidase regulatory-like domain-containing protein</fullName>
    </recommendedName>
</protein>
<feature type="region of interest" description="Disordered" evidence="1">
    <location>
        <begin position="91"/>
        <end position="110"/>
    </location>
</feature>
<name>A0A2S8FFX2_9BACT</name>
<feature type="chain" id="PRO_5015658466" description="Carboxypeptidase regulatory-like domain-containing protein" evidence="2">
    <location>
        <begin position="23"/>
        <end position="136"/>
    </location>
</feature>
<accession>A0A2S8FFX2</accession>
<proteinExistence type="predicted"/>
<feature type="signal peptide" evidence="2">
    <location>
        <begin position="1"/>
        <end position="22"/>
    </location>
</feature>